<dbReference type="InterPro" id="IPR002372">
    <property type="entry name" value="PQQ_rpt_dom"/>
</dbReference>
<feature type="domain" description="Pyrrolo-quinoline quinone repeat" evidence="1">
    <location>
        <begin position="35"/>
        <end position="110"/>
    </location>
</feature>
<dbReference type="AlphaFoldDB" id="A0A382IWX6"/>
<name>A0A382IWX6_9ZZZZ</name>
<reference evidence="2" key="1">
    <citation type="submission" date="2018-05" db="EMBL/GenBank/DDBJ databases">
        <authorList>
            <person name="Lanie J.A."/>
            <person name="Ng W.-L."/>
            <person name="Kazmierczak K.M."/>
            <person name="Andrzejewski T.M."/>
            <person name="Davidsen T.M."/>
            <person name="Wayne K.J."/>
            <person name="Tettelin H."/>
            <person name="Glass J.I."/>
            <person name="Rusch D."/>
            <person name="Podicherti R."/>
            <person name="Tsui H.-C.T."/>
            <person name="Winkler M.E."/>
        </authorList>
    </citation>
    <scope>NUCLEOTIDE SEQUENCE</scope>
</reference>
<dbReference type="PANTHER" id="PTHR34512">
    <property type="entry name" value="CELL SURFACE PROTEIN"/>
    <property type="match status" value="1"/>
</dbReference>
<feature type="non-terminal residue" evidence="2">
    <location>
        <position position="275"/>
    </location>
</feature>
<dbReference type="Pfam" id="PF13360">
    <property type="entry name" value="PQQ_2"/>
    <property type="match status" value="1"/>
</dbReference>
<dbReference type="SUPFAM" id="SSF50998">
    <property type="entry name" value="Quinoprotein alcohol dehydrogenase-like"/>
    <property type="match status" value="1"/>
</dbReference>
<dbReference type="InterPro" id="IPR011047">
    <property type="entry name" value="Quinoprotein_ADH-like_sf"/>
</dbReference>
<dbReference type="InterPro" id="IPR015943">
    <property type="entry name" value="WD40/YVTN_repeat-like_dom_sf"/>
</dbReference>
<proteinExistence type="predicted"/>
<organism evidence="2">
    <name type="scientific">marine metagenome</name>
    <dbReference type="NCBI Taxonomy" id="408172"/>
    <lineage>
        <taxon>unclassified sequences</taxon>
        <taxon>metagenomes</taxon>
        <taxon>ecological metagenomes</taxon>
    </lineage>
</organism>
<dbReference type="Gene3D" id="2.130.10.10">
    <property type="entry name" value="YVTN repeat-like/Quinoprotein amine dehydrogenase"/>
    <property type="match status" value="1"/>
</dbReference>
<dbReference type="PANTHER" id="PTHR34512:SF30">
    <property type="entry name" value="OUTER MEMBRANE PROTEIN ASSEMBLY FACTOR BAMB"/>
    <property type="match status" value="1"/>
</dbReference>
<dbReference type="EMBL" id="UINC01069770">
    <property type="protein sequence ID" value="SVC03403.1"/>
    <property type="molecule type" value="Genomic_DNA"/>
</dbReference>
<evidence type="ECO:0000313" key="2">
    <source>
        <dbReference type="EMBL" id="SVC03403.1"/>
    </source>
</evidence>
<accession>A0A382IWX6</accession>
<sequence>MLGLIALLVVGISPVLAQDVGMFGNTPSRNMASDETGLPAEWEASTGANVLWSQPVGSQAYGGPVVGGGRVFVGTNNESRRDPDIEGDKGVAMAVDANTGDFLWQMVHDKLSAGRVNDWPLQGVCSSAYMEGDRIYYVSNQAHVVCLDANGFADGENDGPATDEADTSDIAGDVIWSYDMITELDVFPHNLATGSPLIVGDMLYTVTANGVDEGHVNVPSPFSPNFIALNKNTGELVWENAVVGENVLHGSWTNPAYAEINGRGQIVFPGGDGIL</sequence>
<gene>
    <name evidence="2" type="ORF">METZ01_LOCUS256257</name>
</gene>
<protein>
    <recommendedName>
        <fullName evidence="1">Pyrrolo-quinoline quinone repeat domain-containing protein</fullName>
    </recommendedName>
</protein>
<evidence type="ECO:0000259" key="1">
    <source>
        <dbReference type="Pfam" id="PF13360"/>
    </source>
</evidence>